<evidence type="ECO:0000313" key="1">
    <source>
        <dbReference type="EMBL" id="NMV39073.1"/>
    </source>
</evidence>
<dbReference type="AlphaFoldDB" id="A0A848P1I7"/>
<dbReference type="EMBL" id="JABBZM010000012">
    <property type="protein sequence ID" value="NMV39073.1"/>
    <property type="molecule type" value="Genomic_DNA"/>
</dbReference>
<gene>
    <name evidence="1" type="ORF">HGR00_14240</name>
</gene>
<organism evidence="1 2">
    <name type="scientific">Ralstonia insidiosa</name>
    <dbReference type="NCBI Taxonomy" id="190721"/>
    <lineage>
        <taxon>Bacteria</taxon>
        <taxon>Pseudomonadati</taxon>
        <taxon>Pseudomonadota</taxon>
        <taxon>Betaproteobacteria</taxon>
        <taxon>Burkholderiales</taxon>
        <taxon>Burkholderiaceae</taxon>
        <taxon>Ralstonia</taxon>
    </lineage>
</organism>
<protein>
    <submittedName>
        <fullName evidence="1">Uncharacterized protein</fullName>
    </submittedName>
</protein>
<dbReference type="RefSeq" id="WP_169340462.1">
    <property type="nucleotide sequence ID" value="NZ_JABBZM010000012.1"/>
</dbReference>
<sequence>MNKTPLSFFQQAIPDMFKGDTNTDIGNVFVALVYPHIQVIDYPEEIWINCQQANVSIEPDTYLLLRFLEEIPHVCVDIINAHEGLLGLYKTYISN</sequence>
<accession>A0A848P1I7</accession>
<evidence type="ECO:0000313" key="2">
    <source>
        <dbReference type="Proteomes" id="UP000575469"/>
    </source>
</evidence>
<name>A0A848P1I7_9RALS</name>
<proteinExistence type="predicted"/>
<reference evidence="1 2" key="1">
    <citation type="submission" date="2020-04" db="EMBL/GenBank/DDBJ databases">
        <title>Ralstonia insidiosa genome sequencing and assembly.</title>
        <authorList>
            <person name="Martins R.C.R."/>
            <person name="Perdigao-Neto L.V."/>
            <person name="Levin A.S.S."/>
            <person name="Costa S.F."/>
        </authorList>
    </citation>
    <scope>NUCLEOTIDE SEQUENCE [LARGE SCALE GENOMIC DNA]</scope>
    <source>
        <strain evidence="1 2">5047</strain>
    </source>
</reference>
<comment type="caution">
    <text evidence="1">The sequence shown here is derived from an EMBL/GenBank/DDBJ whole genome shotgun (WGS) entry which is preliminary data.</text>
</comment>
<dbReference type="Proteomes" id="UP000575469">
    <property type="component" value="Unassembled WGS sequence"/>
</dbReference>